<dbReference type="Proteomes" id="UP000078550">
    <property type="component" value="Unassembled WGS sequence"/>
</dbReference>
<evidence type="ECO:0000313" key="3">
    <source>
        <dbReference type="EMBL" id="SBT41236.1"/>
    </source>
</evidence>
<evidence type="ECO:0000313" key="5">
    <source>
        <dbReference type="Proteomes" id="UP000078555"/>
    </source>
</evidence>
<evidence type="ECO:0000256" key="1">
    <source>
        <dbReference type="SAM" id="MobiDB-lite"/>
    </source>
</evidence>
<dbReference type="AlphaFoldDB" id="A0A1A8ZBI9"/>
<dbReference type="EMBL" id="FLRD01000116">
    <property type="protein sequence ID" value="SBT40899.1"/>
    <property type="molecule type" value="Genomic_DNA"/>
</dbReference>
<proteinExistence type="predicted"/>
<evidence type="ECO:0000313" key="2">
    <source>
        <dbReference type="EMBL" id="SBT40899.1"/>
    </source>
</evidence>
<dbReference type="EMBL" id="FLRE01000156">
    <property type="protein sequence ID" value="SBT41236.1"/>
    <property type="molecule type" value="Genomic_DNA"/>
</dbReference>
<keyword evidence="5" id="KW-1185">Reference proteome</keyword>
<gene>
    <name evidence="2" type="ORF">POVWA1_042990</name>
    <name evidence="3" type="ORF">POVWA2_041470</name>
</gene>
<accession>A0A1A8ZBI9</accession>
<reference evidence="3" key="1">
    <citation type="submission" date="2016-05" db="EMBL/GenBank/DDBJ databases">
        <authorList>
            <person name="Lavstsen T."/>
            <person name="Jespersen J.S."/>
        </authorList>
    </citation>
    <scope>NUCLEOTIDE SEQUENCE [LARGE SCALE GENOMIC DNA]</scope>
</reference>
<dbReference type="Proteomes" id="UP000078555">
    <property type="component" value="Unassembled WGS sequence"/>
</dbReference>
<feature type="region of interest" description="Disordered" evidence="1">
    <location>
        <begin position="1"/>
        <end position="34"/>
    </location>
</feature>
<protein>
    <submittedName>
        <fullName evidence="3">Uncharacterized protein</fullName>
    </submittedName>
</protein>
<reference evidence="4 5" key="2">
    <citation type="submission" date="2016-05" db="EMBL/GenBank/DDBJ databases">
        <authorList>
            <person name="Naeem Raeece"/>
        </authorList>
    </citation>
    <scope>NUCLEOTIDE SEQUENCE [LARGE SCALE GENOMIC DNA]</scope>
</reference>
<feature type="compositionally biased region" description="Basic and acidic residues" evidence="1">
    <location>
        <begin position="1"/>
        <end position="10"/>
    </location>
</feature>
<sequence length="113" mass="13298">MSELHGETGKGKMTQQNSREKKWRVNKGIEQRGLLRPRKRFCRPSHVQKNKKKKKKELQILLLLGGSKEKKNLRKLENTRGNSRKLEKIRGNSRKFEEIRGNSERFRNGETGT</sequence>
<organism evidence="3 4">
    <name type="scientific">Plasmodium ovale wallikeri</name>
    <dbReference type="NCBI Taxonomy" id="864142"/>
    <lineage>
        <taxon>Eukaryota</taxon>
        <taxon>Sar</taxon>
        <taxon>Alveolata</taxon>
        <taxon>Apicomplexa</taxon>
        <taxon>Aconoidasida</taxon>
        <taxon>Haemosporida</taxon>
        <taxon>Plasmodiidae</taxon>
        <taxon>Plasmodium</taxon>
        <taxon>Plasmodium (Plasmodium)</taxon>
    </lineage>
</organism>
<name>A0A1A8ZBI9_PLAOA</name>
<evidence type="ECO:0000313" key="4">
    <source>
        <dbReference type="Proteomes" id="UP000078550"/>
    </source>
</evidence>
<feature type="region of interest" description="Disordered" evidence="1">
    <location>
        <begin position="72"/>
        <end position="113"/>
    </location>
</feature>